<keyword evidence="6" id="KW-0067">ATP-binding</keyword>
<dbReference type="PROSITE" id="PS50929">
    <property type="entry name" value="ABC_TM1F"/>
    <property type="match status" value="1"/>
</dbReference>
<reference evidence="13" key="1">
    <citation type="submission" date="2020-02" db="EMBL/GenBank/DDBJ databases">
        <authorList>
            <person name="Meier V. D."/>
        </authorList>
    </citation>
    <scope>NUCLEOTIDE SEQUENCE</scope>
    <source>
        <strain evidence="13">AVDCRST_MAG05</strain>
    </source>
</reference>
<evidence type="ECO:0000256" key="8">
    <source>
        <dbReference type="ARBA" id="ARBA00023136"/>
    </source>
</evidence>
<dbReference type="SUPFAM" id="SSF52540">
    <property type="entry name" value="P-loop containing nucleoside triphosphate hydrolases"/>
    <property type="match status" value="1"/>
</dbReference>
<feature type="transmembrane region" description="Helical" evidence="10">
    <location>
        <begin position="137"/>
        <end position="157"/>
    </location>
</feature>
<keyword evidence="2" id="KW-0813">Transport</keyword>
<proteinExistence type="inferred from homology"/>
<comment type="similarity">
    <text evidence="9">Belongs to the ABC transporter superfamily. Siderophore-Fe(3+) uptake transporter (SIUT) (TC 3.A.1.21) family.</text>
</comment>
<feature type="transmembrane region" description="Helical" evidence="10">
    <location>
        <begin position="278"/>
        <end position="299"/>
    </location>
</feature>
<evidence type="ECO:0008006" key="14">
    <source>
        <dbReference type="Google" id="ProtNLM"/>
    </source>
</evidence>
<evidence type="ECO:0000259" key="12">
    <source>
        <dbReference type="PROSITE" id="PS50929"/>
    </source>
</evidence>
<feature type="domain" description="ABC transmembrane type-1" evidence="12">
    <location>
        <begin position="25"/>
        <end position="304"/>
    </location>
</feature>
<keyword evidence="3" id="KW-1003">Cell membrane</keyword>
<evidence type="ECO:0000256" key="10">
    <source>
        <dbReference type="SAM" id="Phobius"/>
    </source>
</evidence>
<dbReference type="Gene3D" id="3.40.50.300">
    <property type="entry name" value="P-loop containing nucleotide triphosphate hydrolases"/>
    <property type="match status" value="1"/>
</dbReference>
<evidence type="ECO:0000256" key="7">
    <source>
        <dbReference type="ARBA" id="ARBA00022989"/>
    </source>
</evidence>
<evidence type="ECO:0000256" key="5">
    <source>
        <dbReference type="ARBA" id="ARBA00022741"/>
    </source>
</evidence>
<feature type="transmembrane region" description="Helical" evidence="10">
    <location>
        <begin position="59"/>
        <end position="78"/>
    </location>
</feature>
<dbReference type="CDD" id="cd18551">
    <property type="entry name" value="ABC_6TM_LmrA_like"/>
    <property type="match status" value="1"/>
</dbReference>
<dbReference type="FunFam" id="3.40.50.300:FF:000221">
    <property type="entry name" value="Multidrug ABC transporter ATP-binding protein"/>
    <property type="match status" value="1"/>
</dbReference>
<sequence length="590" mass="61895">MDKTGKHAGLRDLLAFAGPHRAAIAGALALGLLGALAALAQPLLVGAVLKAIRTGDPVAGPAALLVVLFALDAVFSGLQGYLMGRTGEGVVFGVRRALVGRLLRMTVPEHDRRRTGDLLSRVGTDTTLLKAALSQSLTSIVVGVVIFVGALVLMALIDPLLLAVALASIAVAAAVVLFVATRVREATEEAQERVGALGAALERALRAIRTVKISHAEGREEEAISGEARAAYDSGVRAAAYEALIGPATNVALQGSFVLVLGVGGARLASGSLALEDLVAFLLYLLYLVGPLVMVFASFTELQQGLAAMGRIRDVLEVPVEADSPGTVPEPGAPAAPLASLERVRFGYGPGRPVLEDVSFELPGPGLTALVGPSGAGKSTVFALLSRFYDADGGSVRVGGADVRRLPLNELRTRVAYVEQDAPVLAGTVRQNLLYANPDASDDEIEEVLGLASLRAFTERLPDGLDTEVGDGGTLLSGGERQRIALARMLLRRPRLLLLDEVTSQLDAENERALKETVREVALRCAVVVIAHRLSTVVGADRILLLDRGRVSAEGTHEELLENSPLYKKLVETQMIEAEDLPSGGSHRSV</sequence>
<feature type="domain" description="ABC transporter" evidence="11">
    <location>
        <begin position="339"/>
        <end position="573"/>
    </location>
</feature>
<keyword evidence="4 10" id="KW-0812">Transmembrane</keyword>
<protein>
    <recommendedName>
        <fullName evidence="14">ABC transporter ATP-binding protein</fullName>
    </recommendedName>
</protein>
<name>A0A6J4TM97_9ACTN</name>
<evidence type="ECO:0000256" key="2">
    <source>
        <dbReference type="ARBA" id="ARBA00022448"/>
    </source>
</evidence>
<keyword evidence="7 10" id="KW-1133">Transmembrane helix</keyword>
<dbReference type="InterPro" id="IPR027417">
    <property type="entry name" value="P-loop_NTPase"/>
</dbReference>
<dbReference type="SMART" id="SM00382">
    <property type="entry name" value="AAA"/>
    <property type="match status" value="1"/>
</dbReference>
<feature type="transmembrane region" description="Helical" evidence="10">
    <location>
        <begin position="163"/>
        <end position="183"/>
    </location>
</feature>
<dbReference type="GO" id="GO:0015421">
    <property type="term" value="F:ABC-type oligopeptide transporter activity"/>
    <property type="evidence" value="ECO:0007669"/>
    <property type="project" value="TreeGrafter"/>
</dbReference>
<dbReference type="AlphaFoldDB" id="A0A6J4TM97"/>
<dbReference type="Pfam" id="PF00664">
    <property type="entry name" value="ABC_membrane"/>
    <property type="match status" value="1"/>
</dbReference>
<evidence type="ECO:0000256" key="6">
    <source>
        <dbReference type="ARBA" id="ARBA00022840"/>
    </source>
</evidence>
<evidence type="ECO:0000256" key="1">
    <source>
        <dbReference type="ARBA" id="ARBA00004429"/>
    </source>
</evidence>
<dbReference type="EMBL" id="CADCVM010000435">
    <property type="protein sequence ID" value="CAA9525629.1"/>
    <property type="molecule type" value="Genomic_DNA"/>
</dbReference>
<evidence type="ECO:0000256" key="9">
    <source>
        <dbReference type="ARBA" id="ARBA00023455"/>
    </source>
</evidence>
<dbReference type="PANTHER" id="PTHR43394">
    <property type="entry name" value="ATP-DEPENDENT PERMEASE MDL1, MITOCHONDRIAL"/>
    <property type="match status" value="1"/>
</dbReference>
<comment type="subcellular location">
    <subcellularLocation>
        <location evidence="1">Cell inner membrane</location>
        <topology evidence="1">Multi-pass membrane protein</topology>
    </subcellularLocation>
</comment>
<dbReference type="InterPro" id="IPR017871">
    <property type="entry name" value="ABC_transporter-like_CS"/>
</dbReference>
<gene>
    <name evidence="13" type="ORF">AVDCRST_MAG05-3942</name>
</gene>
<dbReference type="InterPro" id="IPR003439">
    <property type="entry name" value="ABC_transporter-like_ATP-bd"/>
</dbReference>
<dbReference type="Pfam" id="PF00005">
    <property type="entry name" value="ABC_tran"/>
    <property type="match status" value="1"/>
</dbReference>
<dbReference type="PROSITE" id="PS50893">
    <property type="entry name" value="ABC_TRANSPORTER_2"/>
    <property type="match status" value="1"/>
</dbReference>
<dbReference type="InterPro" id="IPR036640">
    <property type="entry name" value="ABC1_TM_sf"/>
</dbReference>
<evidence type="ECO:0000256" key="4">
    <source>
        <dbReference type="ARBA" id="ARBA00022692"/>
    </source>
</evidence>
<evidence type="ECO:0000313" key="13">
    <source>
        <dbReference type="EMBL" id="CAA9525629.1"/>
    </source>
</evidence>
<dbReference type="InterPro" id="IPR003593">
    <property type="entry name" value="AAA+_ATPase"/>
</dbReference>
<dbReference type="InterPro" id="IPR039421">
    <property type="entry name" value="Type_1_exporter"/>
</dbReference>
<feature type="transmembrane region" description="Helical" evidence="10">
    <location>
        <begin position="21"/>
        <end position="39"/>
    </location>
</feature>
<dbReference type="GO" id="GO:0016887">
    <property type="term" value="F:ATP hydrolysis activity"/>
    <property type="evidence" value="ECO:0007669"/>
    <property type="project" value="InterPro"/>
</dbReference>
<dbReference type="GO" id="GO:0005524">
    <property type="term" value="F:ATP binding"/>
    <property type="evidence" value="ECO:0007669"/>
    <property type="project" value="UniProtKB-KW"/>
</dbReference>
<dbReference type="SUPFAM" id="SSF90123">
    <property type="entry name" value="ABC transporter transmembrane region"/>
    <property type="match status" value="1"/>
</dbReference>
<dbReference type="InterPro" id="IPR011527">
    <property type="entry name" value="ABC1_TM_dom"/>
</dbReference>
<accession>A0A6J4TM97</accession>
<dbReference type="PROSITE" id="PS00211">
    <property type="entry name" value="ABC_TRANSPORTER_1"/>
    <property type="match status" value="1"/>
</dbReference>
<evidence type="ECO:0000259" key="11">
    <source>
        <dbReference type="PROSITE" id="PS50893"/>
    </source>
</evidence>
<dbReference type="GO" id="GO:0005886">
    <property type="term" value="C:plasma membrane"/>
    <property type="evidence" value="ECO:0007669"/>
    <property type="project" value="UniProtKB-SubCell"/>
</dbReference>
<keyword evidence="8 10" id="KW-0472">Membrane</keyword>
<evidence type="ECO:0000256" key="3">
    <source>
        <dbReference type="ARBA" id="ARBA00022475"/>
    </source>
</evidence>
<keyword evidence="5" id="KW-0547">Nucleotide-binding</keyword>
<dbReference type="PANTHER" id="PTHR43394:SF1">
    <property type="entry name" value="ATP-BINDING CASSETTE SUB-FAMILY B MEMBER 10, MITOCHONDRIAL"/>
    <property type="match status" value="1"/>
</dbReference>
<organism evidence="13">
    <name type="scientific">uncultured Rubrobacteraceae bacterium</name>
    <dbReference type="NCBI Taxonomy" id="349277"/>
    <lineage>
        <taxon>Bacteria</taxon>
        <taxon>Bacillati</taxon>
        <taxon>Actinomycetota</taxon>
        <taxon>Rubrobacteria</taxon>
        <taxon>Rubrobacterales</taxon>
        <taxon>Rubrobacteraceae</taxon>
        <taxon>environmental samples</taxon>
    </lineage>
</organism>
<dbReference type="Gene3D" id="1.20.1560.10">
    <property type="entry name" value="ABC transporter type 1, transmembrane domain"/>
    <property type="match status" value="1"/>
</dbReference>